<feature type="non-terminal residue" evidence="3">
    <location>
        <position position="1"/>
    </location>
</feature>
<sequence>FNAFKVGGKEALKSQYKGTESYLSREERAETIAWLIQQKAWDISELETYLIDKYDVVFQSRQSYYQIFQEAKISWQKGEQVNPRYDAELTKKKPRNCRPSGKTSHRNRDQKAGGVYY</sequence>
<dbReference type="Pfam" id="PF13592">
    <property type="entry name" value="HTH_33"/>
    <property type="match status" value="1"/>
</dbReference>
<feature type="region of interest" description="Disordered" evidence="1">
    <location>
        <begin position="84"/>
        <end position="117"/>
    </location>
</feature>
<dbReference type="InterPro" id="IPR025959">
    <property type="entry name" value="Winged_HTH_dom"/>
</dbReference>
<dbReference type="RefSeq" id="WP_413282070.1">
    <property type="nucleotide sequence ID" value="NZ_JBHFNT010000324.1"/>
</dbReference>
<reference evidence="3 4" key="1">
    <citation type="submission" date="2024-09" db="EMBL/GenBank/DDBJ databases">
        <title>Floridaenema gen nov. (Aerosakkonemataceae, Aerosakkonematales ord. nov., Cyanobacteria) from benthic tropical and subtropical fresh waters, with the description of four new species.</title>
        <authorList>
            <person name="Moretto J.A."/>
            <person name="Berthold D.E."/>
            <person name="Lefler F.W."/>
            <person name="Huang I.-S."/>
            <person name="Laughinghouse H. IV."/>
        </authorList>
    </citation>
    <scope>NUCLEOTIDE SEQUENCE [LARGE SCALE GENOMIC DNA]</scope>
    <source>
        <strain evidence="3 4">BLCC-F167</strain>
    </source>
</reference>
<name>A0ABV4WXI1_9CYAN</name>
<evidence type="ECO:0000313" key="4">
    <source>
        <dbReference type="Proteomes" id="UP001576780"/>
    </source>
</evidence>
<proteinExistence type="predicted"/>
<dbReference type="Proteomes" id="UP001576780">
    <property type="component" value="Unassembled WGS sequence"/>
</dbReference>
<comment type="caution">
    <text evidence="3">The sequence shown here is derived from an EMBL/GenBank/DDBJ whole genome shotgun (WGS) entry which is preliminary data.</text>
</comment>
<accession>A0ABV4WXI1</accession>
<protein>
    <submittedName>
        <fullName evidence="3">Winged helix-turn-helix domain-containing protein</fullName>
    </submittedName>
</protein>
<evidence type="ECO:0000313" key="3">
    <source>
        <dbReference type="EMBL" id="MFB2839809.1"/>
    </source>
</evidence>
<evidence type="ECO:0000256" key="1">
    <source>
        <dbReference type="SAM" id="MobiDB-lite"/>
    </source>
</evidence>
<gene>
    <name evidence="3" type="ORF">ACE1CA_35415</name>
</gene>
<evidence type="ECO:0000259" key="2">
    <source>
        <dbReference type="Pfam" id="PF13592"/>
    </source>
</evidence>
<dbReference type="EMBL" id="JBHFNT010000324">
    <property type="protein sequence ID" value="MFB2839809.1"/>
    <property type="molecule type" value="Genomic_DNA"/>
</dbReference>
<keyword evidence="4" id="KW-1185">Reference proteome</keyword>
<feature type="domain" description="Winged helix-turn helix" evidence="2">
    <location>
        <begin position="38"/>
        <end position="91"/>
    </location>
</feature>
<organism evidence="3 4">
    <name type="scientific">Floridaenema evergladense BLCC-F167</name>
    <dbReference type="NCBI Taxonomy" id="3153639"/>
    <lineage>
        <taxon>Bacteria</taxon>
        <taxon>Bacillati</taxon>
        <taxon>Cyanobacteriota</taxon>
        <taxon>Cyanophyceae</taxon>
        <taxon>Oscillatoriophycideae</taxon>
        <taxon>Aerosakkonematales</taxon>
        <taxon>Aerosakkonemataceae</taxon>
        <taxon>Floridanema</taxon>
        <taxon>Floridanema evergladense</taxon>
    </lineage>
</organism>